<dbReference type="PANTHER" id="PTHR43415">
    <property type="entry name" value="SPERMIDINE N(1)-ACETYLTRANSFERASE"/>
    <property type="match status" value="1"/>
</dbReference>
<comment type="caution">
    <text evidence="4">The sequence shown here is derived from an EMBL/GenBank/DDBJ whole genome shotgun (WGS) entry which is preliminary data.</text>
</comment>
<dbReference type="GO" id="GO:0016787">
    <property type="term" value="F:hydrolase activity"/>
    <property type="evidence" value="ECO:0007669"/>
    <property type="project" value="UniProtKB-KW"/>
</dbReference>
<dbReference type="GO" id="GO:0016747">
    <property type="term" value="F:acyltransferase activity, transferring groups other than amino-acyl groups"/>
    <property type="evidence" value="ECO:0007669"/>
    <property type="project" value="InterPro"/>
</dbReference>
<dbReference type="Gene3D" id="3.40.50.11190">
    <property type="match status" value="1"/>
</dbReference>
<dbReference type="Pfam" id="PF13302">
    <property type="entry name" value="Acetyltransf_3"/>
    <property type="match status" value="1"/>
</dbReference>
<dbReference type="AlphaFoldDB" id="A0A362X1N1"/>
<name>A0A362X1N1_9FLAO</name>
<dbReference type="EMBL" id="PVEO01000003">
    <property type="protein sequence ID" value="PQV49650.1"/>
    <property type="molecule type" value="Genomic_DNA"/>
</dbReference>
<evidence type="ECO:0000313" key="5">
    <source>
        <dbReference type="Proteomes" id="UP000251545"/>
    </source>
</evidence>
<dbReference type="PANTHER" id="PTHR43415:SF3">
    <property type="entry name" value="GNAT-FAMILY ACETYLTRANSFERASE"/>
    <property type="match status" value="1"/>
</dbReference>
<reference evidence="4 5" key="1">
    <citation type="submission" date="2018-02" db="EMBL/GenBank/DDBJ databases">
        <title>Genomic Encyclopedia of Archaeal and Bacterial Type Strains, Phase II (KMG-II): from individual species to whole genera.</title>
        <authorList>
            <person name="Goeker M."/>
        </authorList>
    </citation>
    <scope>NUCLEOTIDE SEQUENCE [LARGE SCALE GENOMIC DNA]</scope>
    <source>
        <strain evidence="4 5">DSM 21165</strain>
    </source>
</reference>
<proteinExistence type="predicted"/>
<gene>
    <name evidence="4" type="ORF">CLV33_103288</name>
</gene>
<dbReference type="InterPro" id="IPR020023">
    <property type="entry name" value="PseG"/>
</dbReference>
<feature type="active site" description="Proton acceptor" evidence="1">
    <location>
        <position position="19"/>
    </location>
</feature>
<dbReference type="Proteomes" id="UP000251545">
    <property type="component" value="Unassembled WGS sequence"/>
</dbReference>
<dbReference type="RefSeq" id="WP_105473374.1">
    <property type="nucleotide sequence ID" value="NZ_PVEO01000003.1"/>
</dbReference>
<evidence type="ECO:0000256" key="1">
    <source>
        <dbReference type="PIRSR" id="PIRSR620023-1"/>
    </source>
</evidence>
<evidence type="ECO:0000313" key="4">
    <source>
        <dbReference type="EMBL" id="PQV49650.1"/>
    </source>
</evidence>
<dbReference type="SUPFAM" id="SSF55729">
    <property type="entry name" value="Acyl-CoA N-acyltransferases (Nat)"/>
    <property type="match status" value="1"/>
</dbReference>
<sequence length="490" mass="56336">MRKKIIFRADGNSNTGLGHLYRLFSLVEIAKNAFDFVFLTHETSTNGVIPKAYSKVIIPEAITIADEPRWLVDNFLPETHIIVADGYQFTSPYQKQIKEKGYTLVYIDDLVKEHMYADVVINHSPYIKEKDYSKEPYTKLALGTQYAMLRPLFLEEAKKVKIINVLDTAFICFGGADPYNLTLKAVKGLLLIPQIKKINIVLGGAYNHNEIFDLEEVHSDKLKIYKNLSEQKLINVMQQCNLAIAPASTILYELSCVKMPVLSGYYVDNQKNIYKGLLEKETIIKGGDFKAYEILDFKDQVKSIIESNKIDFYIENQHYLFPGNSKMNLLGVLNRLSLSFRKANESDMLQVYKWSNDESVRKNSFNPESIELEAHKKWFKNKIHDKNTLFLIALINNKAAGVVRYELDQNGSTIGILISKEYRGQRLASEFLKQSAKLYFKTNQQPIVAYIKKENIASVKAFKKARYSYFKDEIVNGCFSFVYKLEKENV</sequence>
<protein>
    <submittedName>
        <fullName evidence="4">UDP-2,4-diacetamido-2,4, 6-trideoxy-beta-L-altropyranose hydrolase</fullName>
    </submittedName>
</protein>
<feature type="domain" description="N-acetyltransferase" evidence="3">
    <location>
        <begin position="338"/>
        <end position="488"/>
    </location>
</feature>
<dbReference type="InterPro" id="IPR016181">
    <property type="entry name" value="Acyl_CoA_acyltransferase"/>
</dbReference>
<evidence type="ECO:0000256" key="2">
    <source>
        <dbReference type="PIRSR" id="PIRSR620023-2"/>
    </source>
</evidence>
<organism evidence="4 5">
    <name type="scientific">Jejuia pallidilutea</name>
    <dbReference type="NCBI Taxonomy" id="504487"/>
    <lineage>
        <taxon>Bacteria</taxon>
        <taxon>Pseudomonadati</taxon>
        <taxon>Bacteroidota</taxon>
        <taxon>Flavobacteriia</taxon>
        <taxon>Flavobacteriales</taxon>
        <taxon>Flavobacteriaceae</taxon>
        <taxon>Jejuia</taxon>
    </lineage>
</organism>
<dbReference type="NCBIfam" id="TIGR03590">
    <property type="entry name" value="PseG"/>
    <property type="match status" value="1"/>
</dbReference>
<dbReference type="Gene3D" id="3.40.630.30">
    <property type="match status" value="1"/>
</dbReference>
<keyword evidence="4" id="KW-0378">Hydrolase</keyword>
<accession>A0A362X1N1</accession>
<feature type="binding site" evidence="2">
    <location>
        <position position="150"/>
    </location>
    <ligand>
        <name>substrate</name>
    </ligand>
</feature>
<feature type="binding site" evidence="2">
    <location>
        <position position="253"/>
    </location>
    <ligand>
        <name>substrate</name>
    </ligand>
</feature>
<dbReference type="PROSITE" id="PS51186">
    <property type="entry name" value="GNAT"/>
    <property type="match status" value="1"/>
</dbReference>
<evidence type="ECO:0000259" key="3">
    <source>
        <dbReference type="PROSITE" id="PS51186"/>
    </source>
</evidence>
<dbReference type="Gene3D" id="3.40.50.2000">
    <property type="entry name" value="Glycogen Phosphorylase B"/>
    <property type="match status" value="1"/>
</dbReference>
<dbReference type="InterPro" id="IPR000182">
    <property type="entry name" value="GNAT_dom"/>
</dbReference>